<sequence>MMRILGYFLVIIGVLLGVYLLMALIGVTSYTEHLKGEKPSFLIVYYMGIIVAMIVLAVADFLLIRYGRRLIRKAKNKAQNISTGEKQL</sequence>
<dbReference type="EMBL" id="SSNZ01000002">
    <property type="protein sequence ID" value="THF51862.1"/>
    <property type="molecule type" value="Genomic_DNA"/>
</dbReference>
<evidence type="ECO:0000256" key="1">
    <source>
        <dbReference type="SAM" id="Phobius"/>
    </source>
</evidence>
<proteinExistence type="predicted"/>
<evidence type="ECO:0000313" key="2">
    <source>
        <dbReference type="EMBL" id="THF51862.1"/>
    </source>
</evidence>
<accession>A0A4S4A104</accession>
<comment type="caution">
    <text evidence="2">The sequence shown here is derived from an EMBL/GenBank/DDBJ whole genome shotgun (WGS) entry which is preliminary data.</text>
</comment>
<evidence type="ECO:0000313" key="3">
    <source>
        <dbReference type="Proteomes" id="UP000307507"/>
    </source>
</evidence>
<feature type="transmembrane region" description="Helical" evidence="1">
    <location>
        <begin position="7"/>
        <end position="31"/>
    </location>
</feature>
<dbReference type="RefSeq" id="WP_136402845.1">
    <property type="nucleotide sequence ID" value="NZ_SSNZ01000002.1"/>
</dbReference>
<name>A0A4S4A104_9FLAO</name>
<feature type="transmembrane region" description="Helical" evidence="1">
    <location>
        <begin position="43"/>
        <end position="64"/>
    </location>
</feature>
<reference evidence="2 3" key="1">
    <citation type="submission" date="2019-04" db="EMBL/GenBank/DDBJ databases">
        <title>Flavobacterium sp. nov. isolated from construction timber.</title>
        <authorList>
            <person name="Lin S.-Y."/>
            <person name="Chang C.-T."/>
            <person name="Young C.-C."/>
        </authorList>
    </citation>
    <scope>NUCLEOTIDE SEQUENCE [LARGE SCALE GENOMIC DNA]</scope>
    <source>
        <strain evidence="2 3">CC-CTC003</strain>
    </source>
</reference>
<protein>
    <submittedName>
        <fullName evidence="2">Uncharacterized protein</fullName>
    </submittedName>
</protein>
<keyword evidence="1" id="KW-0812">Transmembrane</keyword>
<gene>
    <name evidence="2" type="ORF">E6C50_08910</name>
</gene>
<keyword evidence="3" id="KW-1185">Reference proteome</keyword>
<dbReference type="AlphaFoldDB" id="A0A4S4A104"/>
<keyword evidence="1" id="KW-1133">Transmembrane helix</keyword>
<dbReference type="Proteomes" id="UP000307507">
    <property type="component" value="Unassembled WGS sequence"/>
</dbReference>
<organism evidence="2 3">
    <name type="scientific">Flavobacterium supellecticarium</name>
    <dbReference type="NCBI Taxonomy" id="2565924"/>
    <lineage>
        <taxon>Bacteria</taxon>
        <taxon>Pseudomonadati</taxon>
        <taxon>Bacteroidota</taxon>
        <taxon>Flavobacteriia</taxon>
        <taxon>Flavobacteriales</taxon>
        <taxon>Flavobacteriaceae</taxon>
        <taxon>Flavobacterium</taxon>
    </lineage>
</organism>
<keyword evidence="1" id="KW-0472">Membrane</keyword>